<dbReference type="EMBL" id="JAPFFF010000004">
    <property type="protein sequence ID" value="KAK8892244.1"/>
    <property type="molecule type" value="Genomic_DNA"/>
</dbReference>
<evidence type="ECO:0008006" key="3">
    <source>
        <dbReference type="Google" id="ProtNLM"/>
    </source>
</evidence>
<proteinExistence type="predicted"/>
<name>A0ABR2KM80_9EUKA</name>
<reference evidence="1 2" key="1">
    <citation type="submission" date="2024-04" db="EMBL/GenBank/DDBJ databases">
        <title>Tritrichomonas musculus Genome.</title>
        <authorList>
            <person name="Alves-Ferreira E."/>
            <person name="Grigg M."/>
            <person name="Lorenzi H."/>
            <person name="Galac M."/>
        </authorList>
    </citation>
    <scope>NUCLEOTIDE SEQUENCE [LARGE SCALE GENOMIC DNA]</scope>
    <source>
        <strain evidence="1 2">EAF2021</strain>
    </source>
</reference>
<organism evidence="1 2">
    <name type="scientific">Tritrichomonas musculus</name>
    <dbReference type="NCBI Taxonomy" id="1915356"/>
    <lineage>
        <taxon>Eukaryota</taxon>
        <taxon>Metamonada</taxon>
        <taxon>Parabasalia</taxon>
        <taxon>Tritrichomonadida</taxon>
        <taxon>Tritrichomonadidae</taxon>
        <taxon>Tritrichomonas</taxon>
    </lineage>
</organism>
<dbReference type="Gene3D" id="1.25.40.10">
    <property type="entry name" value="Tetratricopeptide repeat domain"/>
    <property type="match status" value="1"/>
</dbReference>
<gene>
    <name evidence="1" type="ORF">M9Y10_029467</name>
</gene>
<dbReference type="InterPro" id="IPR006597">
    <property type="entry name" value="Sel1-like"/>
</dbReference>
<dbReference type="Proteomes" id="UP001470230">
    <property type="component" value="Unassembled WGS sequence"/>
</dbReference>
<evidence type="ECO:0000313" key="2">
    <source>
        <dbReference type="Proteomes" id="UP001470230"/>
    </source>
</evidence>
<protein>
    <recommendedName>
        <fullName evidence="3">Sel1 repeat family protein</fullName>
    </recommendedName>
</protein>
<dbReference type="InterPro" id="IPR011990">
    <property type="entry name" value="TPR-like_helical_dom_sf"/>
</dbReference>
<dbReference type="Pfam" id="PF08238">
    <property type="entry name" value="Sel1"/>
    <property type="match status" value="4"/>
</dbReference>
<evidence type="ECO:0000313" key="1">
    <source>
        <dbReference type="EMBL" id="KAK8892244.1"/>
    </source>
</evidence>
<sequence>MMKKASDLNFPPAMYKYGRITGNDDLIKKSAQLNYHLAEAYLLFNDNSLSDDEIALKVIQSSDYQRLAGYYFYFGDYVKIDQPKAEYLFSQSESFFELGMISLFRIPWDVEKASVYFMQGANNYDNKSILSNIIVRCFILNEDFADYYGSLNDSFFDKYLKGELDSFDDIIYPGFSMVLGRDAALGSSLIKRNQFKAIKLLKYASQHGIDAAKIYLQYLPKDLQYHEPCTDLSTLDGEQLYEEGSHYANGDIYDQDISRANLLFEMSAKEDFDKGKYEYACYLQYYKNDLQGALDIFFPQ</sequence>
<keyword evidence="2" id="KW-1185">Reference proteome</keyword>
<accession>A0ABR2KM80</accession>
<comment type="caution">
    <text evidence="1">The sequence shown here is derived from an EMBL/GenBank/DDBJ whole genome shotgun (WGS) entry which is preliminary data.</text>
</comment>